<sequence length="1858" mass="207458">MDQKTNKYVRTFSGHFVKVRFKQTNLLFVCVIVVCVINSVQCNRPPRFLINGQTEIVLRLKEGKETPVGTLIYKLRGTDPDGDPLSFGVRSQSGSDVIRVENISPTEADVYLNKELDRETRDEYPLVLTLTDGRLGHGNYVTQSLLLLVEDVNDNTPIFTSHQSSITLREDAAPGVIATLEATDLDEGAYGQVVYQLQEVDTKESLFSVSTAGGKAIVRLVGSLDYEKQTLHQLKVLAVDRAKQGRVNTGTAALLVKVEDVEDQPPEFVRVTSVARIAENAPIGTSVLQVTAIDGDRGVNNPILYSLSSNSIDRITDVFSLEETTGTLLTAKTLDRESLSLSSGTYILQITATEYGGKIKPPPSVTTEVTVIITDINDETPKFRSGYYECEIAENAPVNTPLTFLGSAMPEVYDHDQGINGTFQLYVKGASDVFEITPTKAINEATFMIRVKNSTFLDYEKIKTINFTLVAKEIVKHNPKFNEVPVVAHILDRNDNYPEFTKNVYEVFVPENCDIGATVAWVQALDDDSGVFGTMGIRYTHLSGSIQHMLNLHPTTGIISVKTAGGPNWDREQISRHYLTVEARDDLGQGNRITVQLIINIEDVNDNPPIFTQNRYEARLLENKLDFENPLKVEARDADLNGTKNNEIEYSLFGDLSHNFTIEPSTGIIKPRTSIDFEALEGSLKDSIRQLHLTVRARDWGTPSLFSDVPLYIYVQDVNDHAPLFEYTFYNKSVPEDISGGTSILQVRAKDFDGSSPNNRIVYRIQNGASDKFIIAPESGIISVARGASLDPDLTQPRTLHYSLNVVALDGAPGENQLQAGVTVNVTILDINNKNPVFYEPGSVTMRENTAVGSVIAKLKAKDLDKTAQLVYTINPKFCEAKNERGILLKLSDFNCAETFHLHPMSGVLTIAQQLDREMVEKVQMGLMVEDTASETGPQISTTTITINIEDINDNSPKFRQPYYKFSITENSKNGVTIGNVLAEDADKNKTITYTLDGRFEITELIYLDSNSGDLVVANKIDHEIYDWLNLTIKATDSGIPARFSRVEIFIQILDENDNNPFFLGEPQSLLISEDTPVGRQVAIIEAKDADSGEFGKITYLLDRISSEGKFSIDADSGILKVSDKLDREEKHSYLLVIEAWDNYQYGFNSGESRNAFKHINVTILDVNDNHPQLHVPPYCVNITEFHEPGQAITTFHASDADDPNTSNGQVIIDISDGNQKNFFALSQISEWSAELRTTTSLRGRHGNYTLIIRAQDLGTPSHLIEEPLHICVTDFNDHPPTFVTPPHNSTLRVPENATIGSALVKIIATDEDVGSNGIVRYRLKADPAGHWKSFNLQPVSGILELRLPLDRKKQKVYDIRIEAYDLGVPSLSSDLDLTVYVSNINDYQPQFMGDEFTVNFTENKPSEVERQKLPQTVDRDELEFDGPFAPICYFIVSRPLDREEKDTHLLLVKATEDCTKPPRNESFFDSSDDTQLKVIVKVLDVNDNAPQFIHRVFTGGVSTATSFGTTFMEVKAEDADLDDNARMSYFLIGKVQMTLTEGLEDLKRDPFLVDRDTGAVQLNFDPQEGMKGYFDFMVLVNDTGGLQDMARVFIYLLRADQRVRFVLRQQPPELRNKIEAFREILGNVTGAIVNVDEFRVHANHDGSVDKTRTDLYLHLVDRRDNSIIEVDEVLRLVDQNTEKLDELFKEFNVLDTQPGGPLALKAAKSANTTFWLTAATLFLLLLLLLCLALCINQRQTYHRKLKAATATAYVTTDSDIDGRGLSALSGRVPNTNKHSMEGSNPIWMQAYENEWYKNADEFSQNSEHDSLDENVVSCGDLPQCNNLQHTNGHIRAQNVYQTLPPALPRRKLETTEL</sequence>
<keyword evidence="2" id="KW-1003">Cell membrane</keyword>
<dbReference type="GO" id="GO:0005509">
    <property type="term" value="F:calcium ion binding"/>
    <property type="evidence" value="ECO:0007669"/>
    <property type="project" value="UniProtKB-UniRule"/>
</dbReference>
<evidence type="ECO:0000256" key="9">
    <source>
        <dbReference type="ARBA" id="ARBA00022989"/>
    </source>
</evidence>
<dbReference type="HOGENOM" id="CLU_001354_2_0_1"/>
<dbReference type="GO" id="GO:0048589">
    <property type="term" value="P:developmental growth"/>
    <property type="evidence" value="ECO:0007669"/>
    <property type="project" value="UniProtKB-ARBA"/>
</dbReference>
<reference evidence="17 18" key="2">
    <citation type="journal article" date="2010" name="Nucleic Acids Res.">
        <title>BeetleBase in 2010: revisions to provide comprehensive genomic information for Tribolium castaneum.</title>
        <authorList>
            <person name="Kim H.S."/>
            <person name="Murphy T."/>
            <person name="Xia J."/>
            <person name="Caragea D."/>
            <person name="Park Y."/>
            <person name="Beeman R.W."/>
            <person name="Lorenzen M.D."/>
            <person name="Butcher S."/>
            <person name="Manak J.R."/>
            <person name="Brown S.J."/>
        </authorList>
    </citation>
    <scope>GENOME REANNOTATION</scope>
    <source>
        <strain evidence="17 18">Georgia GA2</strain>
    </source>
</reference>
<dbReference type="FunFam" id="2.60.40.60:FF:000124">
    <property type="entry name" value="Cadherin-related family member 1"/>
    <property type="match status" value="1"/>
</dbReference>
<feature type="domain" description="Cadherin" evidence="16">
    <location>
        <begin position="1064"/>
        <end position="1174"/>
    </location>
</feature>
<dbReference type="PANTHER" id="PTHR24027">
    <property type="entry name" value="CADHERIN-23"/>
    <property type="match status" value="1"/>
</dbReference>
<dbReference type="InterPro" id="IPR039808">
    <property type="entry name" value="Cadherin"/>
</dbReference>
<dbReference type="FunFam" id="2.60.40.60:FF:000118">
    <property type="entry name" value="protocadherin Fat 4"/>
    <property type="match status" value="3"/>
</dbReference>
<dbReference type="OMA" id="DQGKNGT"/>
<dbReference type="GO" id="GO:0007155">
    <property type="term" value="P:cell adhesion"/>
    <property type="evidence" value="ECO:0000318"/>
    <property type="project" value="GO_Central"/>
</dbReference>
<dbReference type="GO" id="GO:0030154">
    <property type="term" value="P:cell differentiation"/>
    <property type="evidence" value="ECO:0007669"/>
    <property type="project" value="UniProtKB-ARBA"/>
</dbReference>
<keyword evidence="12" id="KW-0325">Glycoprotein</keyword>
<dbReference type="FunFam" id="2.60.40.60:FF:000168">
    <property type="entry name" value="Cadherin-related family member 2"/>
    <property type="match status" value="1"/>
</dbReference>
<evidence type="ECO:0000256" key="12">
    <source>
        <dbReference type="ARBA" id="ARBA00023180"/>
    </source>
</evidence>
<evidence type="ECO:0000313" key="18">
    <source>
        <dbReference type="Proteomes" id="UP000007266"/>
    </source>
</evidence>
<dbReference type="STRING" id="7070.D6WAA6"/>
<evidence type="ECO:0000256" key="8">
    <source>
        <dbReference type="ARBA" id="ARBA00022889"/>
    </source>
</evidence>
<dbReference type="SUPFAM" id="SSF49313">
    <property type="entry name" value="Cadherin-like"/>
    <property type="match status" value="13"/>
</dbReference>
<keyword evidence="4 15" id="KW-0812">Transmembrane</keyword>
<dbReference type="FunFam" id="2.60.40.60:FF:000039">
    <property type="entry name" value="FAT atypical cadherin 3"/>
    <property type="match status" value="1"/>
</dbReference>
<keyword evidence="11" id="KW-1015">Disulfide bond</keyword>
<feature type="domain" description="Cadherin" evidence="16">
    <location>
        <begin position="838"/>
        <end position="959"/>
    </location>
</feature>
<protein>
    <submittedName>
        <fullName evidence="17">Cadherin 23</fullName>
    </submittedName>
</protein>
<feature type="domain" description="Cadherin" evidence="16">
    <location>
        <begin position="726"/>
        <end position="838"/>
    </location>
</feature>
<feature type="domain" description="Cadherin" evidence="16">
    <location>
        <begin position="960"/>
        <end position="1063"/>
    </location>
</feature>
<dbReference type="GO" id="GO:0005886">
    <property type="term" value="C:plasma membrane"/>
    <property type="evidence" value="ECO:0000318"/>
    <property type="project" value="GO_Central"/>
</dbReference>
<proteinExistence type="predicted"/>
<feature type="domain" description="Cadherin" evidence="16">
    <location>
        <begin position="1494"/>
        <end position="1615"/>
    </location>
</feature>
<evidence type="ECO:0000256" key="4">
    <source>
        <dbReference type="ARBA" id="ARBA00022692"/>
    </source>
</evidence>
<dbReference type="GO" id="GO:0007156">
    <property type="term" value="P:homophilic cell adhesion via plasma membrane adhesion molecules"/>
    <property type="evidence" value="ECO:0007669"/>
    <property type="project" value="InterPro"/>
</dbReference>
<feature type="domain" description="Cadherin" evidence="16">
    <location>
        <begin position="64"/>
        <end position="159"/>
    </location>
</feature>
<keyword evidence="3" id="KW-0245">EGF-like domain</keyword>
<evidence type="ECO:0000256" key="6">
    <source>
        <dbReference type="ARBA" id="ARBA00022737"/>
    </source>
</evidence>
<dbReference type="PANTHER" id="PTHR24027:SF438">
    <property type="entry name" value="CADHERIN 23"/>
    <property type="match status" value="1"/>
</dbReference>
<evidence type="ECO:0000256" key="5">
    <source>
        <dbReference type="ARBA" id="ARBA00022729"/>
    </source>
</evidence>
<feature type="domain" description="Cadherin" evidence="16">
    <location>
        <begin position="501"/>
        <end position="611"/>
    </location>
</feature>
<evidence type="ECO:0000256" key="11">
    <source>
        <dbReference type="ARBA" id="ARBA00023157"/>
    </source>
</evidence>
<keyword evidence="8" id="KW-0130">Cell adhesion</keyword>
<organism evidence="17 18">
    <name type="scientific">Tribolium castaneum</name>
    <name type="common">Red flour beetle</name>
    <dbReference type="NCBI Taxonomy" id="7070"/>
    <lineage>
        <taxon>Eukaryota</taxon>
        <taxon>Metazoa</taxon>
        <taxon>Ecdysozoa</taxon>
        <taxon>Arthropoda</taxon>
        <taxon>Hexapoda</taxon>
        <taxon>Insecta</taxon>
        <taxon>Pterygota</taxon>
        <taxon>Neoptera</taxon>
        <taxon>Endopterygota</taxon>
        <taxon>Coleoptera</taxon>
        <taxon>Polyphaga</taxon>
        <taxon>Cucujiformia</taxon>
        <taxon>Tenebrionidae</taxon>
        <taxon>Tenebrionidae incertae sedis</taxon>
        <taxon>Tribolium</taxon>
    </lineage>
</organism>
<dbReference type="FunFam" id="2.60.40.60:FF:000344">
    <property type="entry name" value="Cadherin 2"/>
    <property type="match status" value="1"/>
</dbReference>
<dbReference type="GO" id="GO:0001736">
    <property type="term" value="P:establishment of planar polarity"/>
    <property type="evidence" value="ECO:0007669"/>
    <property type="project" value="UniProtKB-ARBA"/>
</dbReference>
<dbReference type="Proteomes" id="UP000007266">
    <property type="component" value="Linkage group 2"/>
</dbReference>
<evidence type="ECO:0000256" key="15">
    <source>
        <dbReference type="SAM" id="Phobius"/>
    </source>
</evidence>
<feature type="domain" description="Cadherin" evidence="16">
    <location>
        <begin position="269"/>
        <end position="383"/>
    </location>
</feature>
<dbReference type="Pfam" id="PF00028">
    <property type="entry name" value="Cadherin"/>
    <property type="match status" value="10"/>
</dbReference>
<evidence type="ECO:0000256" key="7">
    <source>
        <dbReference type="ARBA" id="ARBA00022837"/>
    </source>
</evidence>
<dbReference type="GO" id="GO:0007163">
    <property type="term" value="P:establishment or maintenance of cell polarity"/>
    <property type="evidence" value="ECO:0007669"/>
    <property type="project" value="UniProtKB-ARBA"/>
</dbReference>
<comment type="function">
    <text evidence="13">Cadherins are calcium-dependent cell adhesion proteins. They preferentially interact with themselves in a homophilic manner in connecting cells.</text>
</comment>
<dbReference type="PRINTS" id="PR00205">
    <property type="entry name" value="CADHERIN"/>
</dbReference>
<evidence type="ECO:0000256" key="13">
    <source>
        <dbReference type="ARBA" id="ARBA00059331"/>
    </source>
</evidence>
<evidence type="ECO:0000259" key="16">
    <source>
        <dbReference type="PROSITE" id="PS50268"/>
    </source>
</evidence>
<feature type="domain" description="Cadherin" evidence="16">
    <location>
        <begin position="1175"/>
        <end position="1283"/>
    </location>
</feature>
<dbReference type="InterPro" id="IPR015919">
    <property type="entry name" value="Cadherin-like_sf"/>
</dbReference>
<name>D6WAA6_TRICA</name>
<feature type="domain" description="Cadherin" evidence="16">
    <location>
        <begin position="1437"/>
        <end position="1493"/>
    </location>
</feature>
<keyword evidence="5" id="KW-0732">Signal</keyword>
<dbReference type="CDD" id="cd11304">
    <property type="entry name" value="Cadherin_repeat"/>
    <property type="match status" value="12"/>
</dbReference>
<feature type="domain" description="Cadherin" evidence="16">
    <location>
        <begin position="160"/>
        <end position="268"/>
    </location>
</feature>
<dbReference type="GO" id="GO:0048731">
    <property type="term" value="P:system development"/>
    <property type="evidence" value="ECO:0007669"/>
    <property type="project" value="UniProtKB-ARBA"/>
</dbReference>
<dbReference type="InterPro" id="IPR020894">
    <property type="entry name" value="Cadherin_CS"/>
</dbReference>
<evidence type="ECO:0000256" key="10">
    <source>
        <dbReference type="ARBA" id="ARBA00023136"/>
    </source>
</evidence>
<dbReference type="eggNOG" id="KOG3594">
    <property type="taxonomic scope" value="Eukaryota"/>
</dbReference>
<evidence type="ECO:0000256" key="14">
    <source>
        <dbReference type="PROSITE-ProRule" id="PRU00043"/>
    </source>
</evidence>
<evidence type="ECO:0000256" key="1">
    <source>
        <dbReference type="ARBA" id="ARBA00004251"/>
    </source>
</evidence>
<dbReference type="InterPro" id="IPR002126">
    <property type="entry name" value="Cadherin-like_dom"/>
</dbReference>
<dbReference type="FunFam" id="2.60.40.60:FF:000098">
    <property type="entry name" value="cadherin-23 isoform X1"/>
    <property type="match status" value="1"/>
</dbReference>
<keyword evidence="10 15" id="KW-0472">Membrane</keyword>
<dbReference type="EMBL" id="KQ971312">
    <property type="protein sequence ID" value="EEZ99281.1"/>
    <property type="molecule type" value="Genomic_DNA"/>
</dbReference>
<comment type="subcellular location">
    <subcellularLocation>
        <location evidence="1">Cell membrane</location>
        <topology evidence="1">Single-pass type I membrane protein</topology>
    </subcellularLocation>
</comment>
<dbReference type="FunFam" id="2.60.40.60:FF:000306">
    <property type="entry name" value="Cadherin 23"/>
    <property type="match status" value="1"/>
</dbReference>
<dbReference type="GO" id="GO:0048513">
    <property type="term" value="P:animal organ development"/>
    <property type="evidence" value="ECO:0007669"/>
    <property type="project" value="UniProtKB-ARBA"/>
</dbReference>
<reference evidence="17 18" key="1">
    <citation type="journal article" date="2008" name="Nature">
        <title>The genome of the model beetle and pest Tribolium castaneum.</title>
        <authorList>
            <consortium name="Tribolium Genome Sequencing Consortium"/>
            <person name="Richards S."/>
            <person name="Gibbs R.A."/>
            <person name="Weinstock G.M."/>
            <person name="Brown S.J."/>
            <person name="Denell R."/>
            <person name="Beeman R.W."/>
            <person name="Gibbs R."/>
            <person name="Beeman R.W."/>
            <person name="Brown S.J."/>
            <person name="Bucher G."/>
            <person name="Friedrich M."/>
            <person name="Grimmelikhuijzen C.J."/>
            <person name="Klingler M."/>
            <person name="Lorenzen M."/>
            <person name="Richards S."/>
            <person name="Roth S."/>
            <person name="Schroder R."/>
            <person name="Tautz D."/>
            <person name="Zdobnov E.M."/>
            <person name="Muzny D."/>
            <person name="Gibbs R.A."/>
            <person name="Weinstock G.M."/>
            <person name="Attaway T."/>
            <person name="Bell S."/>
            <person name="Buhay C.J."/>
            <person name="Chandrabose M.N."/>
            <person name="Chavez D."/>
            <person name="Clerk-Blankenburg K.P."/>
            <person name="Cree A."/>
            <person name="Dao M."/>
            <person name="Davis C."/>
            <person name="Chacko J."/>
            <person name="Dinh H."/>
            <person name="Dugan-Rocha S."/>
            <person name="Fowler G."/>
            <person name="Garner T.T."/>
            <person name="Garnes J."/>
            <person name="Gnirke A."/>
            <person name="Hawes A."/>
            <person name="Hernandez J."/>
            <person name="Hines S."/>
            <person name="Holder M."/>
            <person name="Hume J."/>
            <person name="Jhangiani S.N."/>
            <person name="Joshi V."/>
            <person name="Khan Z.M."/>
            <person name="Jackson L."/>
            <person name="Kovar C."/>
            <person name="Kowis A."/>
            <person name="Lee S."/>
            <person name="Lewis L.R."/>
            <person name="Margolis J."/>
            <person name="Morgan M."/>
            <person name="Nazareth L.V."/>
            <person name="Nguyen N."/>
            <person name="Okwuonu G."/>
            <person name="Parker D."/>
            <person name="Richards S."/>
            <person name="Ruiz S.J."/>
            <person name="Santibanez J."/>
            <person name="Savard J."/>
            <person name="Scherer S.E."/>
            <person name="Schneider B."/>
            <person name="Sodergren E."/>
            <person name="Tautz D."/>
            <person name="Vattahil S."/>
            <person name="Villasana D."/>
            <person name="White C.S."/>
            <person name="Wright R."/>
            <person name="Park Y."/>
            <person name="Beeman R.W."/>
            <person name="Lord J."/>
            <person name="Oppert B."/>
            <person name="Lorenzen M."/>
            <person name="Brown S."/>
            <person name="Wang L."/>
            <person name="Savard J."/>
            <person name="Tautz D."/>
            <person name="Richards S."/>
            <person name="Weinstock G."/>
            <person name="Gibbs R.A."/>
            <person name="Liu Y."/>
            <person name="Worley K."/>
            <person name="Weinstock G."/>
            <person name="Elsik C.G."/>
            <person name="Reese J.T."/>
            <person name="Elhaik E."/>
            <person name="Landan G."/>
            <person name="Graur D."/>
            <person name="Arensburger P."/>
            <person name="Atkinson P."/>
            <person name="Beeman R.W."/>
            <person name="Beidler J."/>
            <person name="Brown S.J."/>
            <person name="Demuth J.P."/>
            <person name="Drury D.W."/>
            <person name="Du Y.Z."/>
            <person name="Fujiwara H."/>
            <person name="Lorenzen M."/>
            <person name="Maselli V."/>
            <person name="Osanai M."/>
            <person name="Park Y."/>
            <person name="Robertson H.M."/>
            <person name="Tu Z."/>
            <person name="Wang J.J."/>
            <person name="Wang S."/>
            <person name="Richards S."/>
            <person name="Song H."/>
            <person name="Zhang L."/>
            <person name="Sodergren E."/>
            <person name="Werner D."/>
            <person name="Stanke M."/>
            <person name="Morgenstern B."/>
            <person name="Solovyev V."/>
            <person name="Kosarev P."/>
            <person name="Brown G."/>
            <person name="Chen H.C."/>
            <person name="Ermolaeva O."/>
            <person name="Hlavina W."/>
            <person name="Kapustin Y."/>
            <person name="Kiryutin B."/>
            <person name="Kitts P."/>
            <person name="Maglott D."/>
            <person name="Pruitt K."/>
            <person name="Sapojnikov V."/>
            <person name="Souvorov A."/>
            <person name="Mackey A.J."/>
            <person name="Waterhouse R.M."/>
            <person name="Wyder S."/>
            <person name="Zdobnov E.M."/>
            <person name="Zdobnov E.M."/>
            <person name="Wyder S."/>
            <person name="Kriventseva E.V."/>
            <person name="Kadowaki T."/>
            <person name="Bork P."/>
            <person name="Aranda M."/>
            <person name="Bao R."/>
            <person name="Beermann A."/>
            <person name="Berns N."/>
            <person name="Bolognesi R."/>
            <person name="Bonneton F."/>
            <person name="Bopp D."/>
            <person name="Brown S.J."/>
            <person name="Bucher G."/>
            <person name="Butts T."/>
            <person name="Chaumot A."/>
            <person name="Denell R.E."/>
            <person name="Ferrier D.E."/>
            <person name="Friedrich M."/>
            <person name="Gordon C.M."/>
            <person name="Jindra M."/>
            <person name="Klingler M."/>
            <person name="Lan Q."/>
            <person name="Lattorff H.M."/>
            <person name="Laudet V."/>
            <person name="von Levetsow C."/>
            <person name="Liu Z."/>
            <person name="Lutz R."/>
            <person name="Lynch J.A."/>
            <person name="da Fonseca R.N."/>
            <person name="Posnien N."/>
            <person name="Reuter R."/>
            <person name="Roth S."/>
            <person name="Savard J."/>
            <person name="Schinko J.B."/>
            <person name="Schmitt C."/>
            <person name="Schoppmeier M."/>
            <person name="Schroder R."/>
            <person name="Shippy T.D."/>
            <person name="Simonnet F."/>
            <person name="Marques-Souza H."/>
            <person name="Tautz D."/>
            <person name="Tomoyasu Y."/>
            <person name="Trauner J."/>
            <person name="Van der Zee M."/>
            <person name="Vervoort M."/>
            <person name="Wittkopp N."/>
            <person name="Wimmer E.A."/>
            <person name="Yang X."/>
            <person name="Jones A.K."/>
            <person name="Sattelle D.B."/>
            <person name="Ebert P.R."/>
            <person name="Nelson D."/>
            <person name="Scott J.G."/>
            <person name="Beeman R.W."/>
            <person name="Muthukrishnan S."/>
            <person name="Kramer K.J."/>
            <person name="Arakane Y."/>
            <person name="Beeman R.W."/>
            <person name="Zhu Q."/>
            <person name="Hogenkamp D."/>
            <person name="Dixit R."/>
            <person name="Oppert B."/>
            <person name="Jiang H."/>
            <person name="Zou Z."/>
            <person name="Marshall J."/>
            <person name="Elpidina E."/>
            <person name="Vinokurov K."/>
            <person name="Oppert C."/>
            <person name="Zou Z."/>
            <person name="Evans J."/>
            <person name="Lu Z."/>
            <person name="Zhao P."/>
            <person name="Sumathipala N."/>
            <person name="Altincicek B."/>
            <person name="Vilcinskas A."/>
            <person name="Williams M."/>
            <person name="Hultmark D."/>
            <person name="Hetru C."/>
            <person name="Jiang H."/>
            <person name="Grimmelikhuijzen C.J."/>
            <person name="Hauser F."/>
            <person name="Cazzamali G."/>
            <person name="Williamson M."/>
            <person name="Park Y."/>
            <person name="Li B."/>
            <person name="Tanaka Y."/>
            <person name="Predel R."/>
            <person name="Neupert S."/>
            <person name="Schachtner J."/>
            <person name="Verleyen P."/>
            <person name="Raible F."/>
            <person name="Bork P."/>
            <person name="Friedrich M."/>
            <person name="Walden K.K."/>
            <person name="Robertson H.M."/>
            <person name="Angeli S."/>
            <person name="Foret S."/>
            <person name="Bucher G."/>
            <person name="Schuetz S."/>
            <person name="Maleszka R."/>
            <person name="Wimmer E.A."/>
            <person name="Beeman R.W."/>
            <person name="Lorenzen M."/>
            <person name="Tomoyasu Y."/>
            <person name="Miller S.C."/>
            <person name="Grossmann D."/>
            <person name="Bucher G."/>
        </authorList>
    </citation>
    <scope>NUCLEOTIDE SEQUENCE [LARGE SCALE GENOMIC DNA]</scope>
    <source>
        <strain evidence="17 18">Georgia GA2</strain>
    </source>
</reference>
<gene>
    <name evidence="17" type="primary">AUGUSTUS-3.0.2_01129</name>
    <name evidence="17" type="ORF">TcasGA2_TC001129</name>
</gene>
<dbReference type="GO" id="GO:0050839">
    <property type="term" value="F:cell adhesion molecule binding"/>
    <property type="evidence" value="ECO:0000318"/>
    <property type="project" value="GO_Central"/>
</dbReference>
<feature type="domain" description="Cadherin" evidence="16">
    <location>
        <begin position="384"/>
        <end position="500"/>
    </location>
</feature>
<keyword evidence="18" id="KW-1185">Reference proteome</keyword>
<dbReference type="FunFam" id="2.60.40.60:FF:000345">
    <property type="entry name" value="Cadherin 2"/>
    <property type="match status" value="1"/>
</dbReference>
<dbReference type="PhylomeDB" id="D6WAA6"/>
<dbReference type="SMART" id="SM00112">
    <property type="entry name" value="CA"/>
    <property type="match status" value="14"/>
</dbReference>
<dbReference type="FunFam" id="2.60.40.60:FF:000382">
    <property type="entry name" value="Cadherin 23"/>
    <property type="match status" value="1"/>
</dbReference>
<dbReference type="PROSITE" id="PS50268">
    <property type="entry name" value="CADHERIN_2"/>
    <property type="match status" value="14"/>
</dbReference>
<feature type="domain" description="Cadherin" evidence="16">
    <location>
        <begin position="612"/>
        <end position="725"/>
    </location>
</feature>
<dbReference type="Gene3D" id="2.60.40.60">
    <property type="entry name" value="Cadherins"/>
    <property type="match status" value="14"/>
</dbReference>
<evidence type="ECO:0000256" key="3">
    <source>
        <dbReference type="ARBA" id="ARBA00022536"/>
    </source>
</evidence>
<dbReference type="PROSITE" id="PS00232">
    <property type="entry name" value="CADHERIN_1"/>
    <property type="match status" value="8"/>
</dbReference>
<keyword evidence="7 14" id="KW-0106">Calcium</keyword>
<feature type="transmembrane region" description="Helical" evidence="15">
    <location>
        <begin position="1715"/>
        <end position="1736"/>
    </location>
</feature>
<evidence type="ECO:0000313" key="17">
    <source>
        <dbReference type="EMBL" id="EEZ99281.1"/>
    </source>
</evidence>
<feature type="domain" description="Cadherin" evidence="16">
    <location>
        <begin position="1286"/>
        <end position="1392"/>
    </location>
</feature>
<keyword evidence="9 15" id="KW-1133">Transmembrane helix</keyword>
<keyword evidence="6" id="KW-0677">Repeat</keyword>
<accession>D6WAA6</accession>
<evidence type="ECO:0000256" key="2">
    <source>
        <dbReference type="ARBA" id="ARBA00022475"/>
    </source>
</evidence>